<dbReference type="InterPro" id="IPR019618">
    <property type="entry name" value="Spore_germination_GerPA"/>
</dbReference>
<dbReference type="KEGG" id="bteq:G4P54_03040"/>
<keyword evidence="3" id="KW-1185">Reference proteome</keyword>
<gene>
    <name evidence="2" type="ORF">G4P54_03040</name>
</gene>
<accession>A0A6H0WFE5</accession>
<evidence type="ECO:0000256" key="1">
    <source>
        <dbReference type="ARBA" id="ARBA00008103"/>
    </source>
</evidence>
<dbReference type="Proteomes" id="UP000501914">
    <property type="component" value="Chromosome"/>
</dbReference>
<name>A0A6H0WFE5_9BACI</name>
<dbReference type="EMBL" id="CP048852">
    <property type="protein sequence ID" value="QIW78864.1"/>
    <property type="molecule type" value="Genomic_DNA"/>
</dbReference>
<dbReference type="PANTHER" id="PTHR37808:SF1">
    <property type="entry name" value="SPORE GERMINATION PROTEIN-LIKE PROTEIN YDZR"/>
    <property type="match status" value="1"/>
</dbReference>
<protein>
    <submittedName>
        <fullName evidence="2">Spore germination protein</fullName>
    </submittedName>
</protein>
<evidence type="ECO:0000313" key="2">
    <source>
        <dbReference type="EMBL" id="QIW78864.1"/>
    </source>
</evidence>
<dbReference type="AlphaFoldDB" id="A0A6H0WFE5"/>
<reference evidence="2 3" key="1">
    <citation type="submission" date="2020-02" db="EMBL/GenBank/DDBJ databases">
        <title>Genome sequencing, annotation and comparative genomic analysis of Bacillus tequilensis EA-CB0015, an effective biological control agent against Pseudocercospora fijiensis in banana plants.</title>
        <authorList>
            <person name="Cuellar-Gaviria T.Z."/>
            <person name="Ju K.-S."/>
            <person name="Villegas-Escobar V."/>
        </authorList>
    </citation>
    <scope>NUCLEOTIDE SEQUENCE [LARGE SCALE GENOMIC DNA]</scope>
    <source>
        <strain evidence="2 3">EA-CB0015</strain>
    </source>
</reference>
<sequence length="79" mass="8375">MMRCTVIIHSISGNSVFNNGSALSISPFSVSKTTEGAGGGNTGMVFERTFSSQTNSSNNQAFNQNIANAIQELMNQILT</sequence>
<dbReference type="Pfam" id="PF10676">
    <property type="entry name" value="gerPA"/>
    <property type="match status" value="1"/>
</dbReference>
<organism evidence="2 3">
    <name type="scientific">Bacillus tequilensis</name>
    <dbReference type="NCBI Taxonomy" id="227866"/>
    <lineage>
        <taxon>Bacteria</taxon>
        <taxon>Bacillati</taxon>
        <taxon>Bacillota</taxon>
        <taxon>Bacilli</taxon>
        <taxon>Bacillales</taxon>
        <taxon>Bacillaceae</taxon>
        <taxon>Bacillus</taxon>
    </lineage>
</organism>
<dbReference type="RefSeq" id="WP_024713992.1">
    <property type="nucleotide sequence ID" value="NZ_CP048852.1"/>
</dbReference>
<comment type="similarity">
    <text evidence="1">Belongs to the GerPA/GerPF family.</text>
</comment>
<proteinExistence type="inferred from homology"/>
<evidence type="ECO:0000313" key="3">
    <source>
        <dbReference type="Proteomes" id="UP000501914"/>
    </source>
</evidence>
<dbReference type="PANTHER" id="PTHR37808">
    <property type="entry name" value="SPORE GERMINATION PROTEIN-LIKE PROTEIN YDZR-RELATED"/>
    <property type="match status" value="1"/>
</dbReference>